<feature type="domain" description="HAMP" evidence="8">
    <location>
        <begin position="214"/>
        <end position="266"/>
    </location>
</feature>
<dbReference type="Pfam" id="PF12729">
    <property type="entry name" value="4HB_MCP_1"/>
    <property type="match status" value="1"/>
</dbReference>
<comment type="similarity">
    <text evidence="2">Belongs to the methyl-accepting chemotaxis (MCP) protein family.</text>
</comment>
<evidence type="ECO:0000259" key="7">
    <source>
        <dbReference type="PROSITE" id="PS50111"/>
    </source>
</evidence>
<sequence length="515" mass="54086">MKTLTVKSKLIGTFALLIALVACIAVVASHQLSAENERFSDFVNGVAARSEQVHHIHEAVGARAVAARNLVLTTTPADVAREKEAVAQAQKEVDEHLAKLQQLAAANGVSSDVRQKVSEIAKIERSYAPVAAEIVRLALANEGAAAIEKINRECRPLLAALVRATQDYADFTSKRSARLIEDAEASHASRRMWLIGVSMAVVLCIVAAALAITKAITAPLESAIQVVERVAAGDLSRAIPSNASDEFGQLLKSLESMQANLVKVVGEVRQGAEMVSTASSEIAQGNQDLSSRTENQASALEETASSMEQLGATVRQNSDNAQQANQLARNASGIASQGREVVVQVVETMQGITDSSRKIADIIGVIDSIAFQTNILALNAAVEAARAGEQGRGFAVVASEVRTLASRSAAAAKEIKELISESVDRVERGSQLVTQAGATMGDVVTSVVRVTDIMGEISTASVEQSSGVGQVGAAVMQMDQVTQQNAALVEQMAAAASSLSSQARKLVETVSVFKL</sequence>
<evidence type="ECO:0000313" key="9">
    <source>
        <dbReference type="EMBL" id="MFG6468183.1"/>
    </source>
</evidence>
<dbReference type="InterPro" id="IPR047347">
    <property type="entry name" value="YvaQ-like_sensor"/>
</dbReference>
<dbReference type="PROSITE" id="PS51257">
    <property type="entry name" value="PROKAR_LIPOPROTEIN"/>
    <property type="match status" value="1"/>
</dbReference>
<keyword evidence="1" id="KW-0488">Methylation</keyword>
<dbReference type="PRINTS" id="PR00260">
    <property type="entry name" value="CHEMTRNSDUCR"/>
</dbReference>
<evidence type="ECO:0000256" key="3">
    <source>
        <dbReference type="PROSITE-ProRule" id="PRU00284"/>
    </source>
</evidence>
<proteinExistence type="inferred from homology"/>
<dbReference type="CDD" id="cd06225">
    <property type="entry name" value="HAMP"/>
    <property type="match status" value="1"/>
</dbReference>
<dbReference type="Pfam" id="PF00015">
    <property type="entry name" value="MCPsignal"/>
    <property type="match status" value="1"/>
</dbReference>
<evidence type="ECO:0000259" key="8">
    <source>
        <dbReference type="PROSITE" id="PS50885"/>
    </source>
</evidence>
<evidence type="ECO:0000256" key="6">
    <source>
        <dbReference type="SAM" id="Phobius"/>
    </source>
</evidence>
<keyword evidence="4" id="KW-0175">Coiled coil</keyword>
<feature type="domain" description="Methyl-accepting transducer" evidence="7">
    <location>
        <begin position="271"/>
        <end position="500"/>
    </location>
</feature>
<dbReference type="InterPro" id="IPR003660">
    <property type="entry name" value="HAMP_dom"/>
</dbReference>
<gene>
    <name evidence="9" type="ORF">ACG01O_16270</name>
</gene>
<dbReference type="InterPro" id="IPR004090">
    <property type="entry name" value="Chemotax_Me-accpt_rcpt"/>
</dbReference>
<feature type="transmembrane region" description="Helical" evidence="6">
    <location>
        <begin position="192"/>
        <end position="212"/>
    </location>
</feature>
<dbReference type="PROSITE" id="PS50885">
    <property type="entry name" value="HAMP"/>
    <property type="match status" value="1"/>
</dbReference>
<dbReference type="PANTHER" id="PTHR43531:SF14">
    <property type="entry name" value="METHYL-ACCEPTING CHEMOTAXIS PROTEIN I-RELATED"/>
    <property type="match status" value="1"/>
</dbReference>
<feature type="region of interest" description="Disordered" evidence="5">
    <location>
        <begin position="280"/>
        <end position="305"/>
    </location>
</feature>
<dbReference type="CDD" id="cd19411">
    <property type="entry name" value="MCP2201-like_sensor"/>
    <property type="match status" value="1"/>
</dbReference>
<dbReference type="CDD" id="cd11386">
    <property type="entry name" value="MCP_signal"/>
    <property type="match status" value="1"/>
</dbReference>
<evidence type="ECO:0000256" key="4">
    <source>
        <dbReference type="SAM" id="Coils"/>
    </source>
</evidence>
<dbReference type="InterPro" id="IPR051310">
    <property type="entry name" value="MCP_chemotaxis"/>
</dbReference>
<dbReference type="EMBL" id="JBIGIB010000004">
    <property type="protein sequence ID" value="MFG6468183.1"/>
    <property type="molecule type" value="Genomic_DNA"/>
</dbReference>
<keyword evidence="3" id="KW-0807">Transducer</keyword>
<evidence type="ECO:0000256" key="5">
    <source>
        <dbReference type="SAM" id="MobiDB-lite"/>
    </source>
</evidence>
<dbReference type="Gene3D" id="1.10.287.950">
    <property type="entry name" value="Methyl-accepting chemotaxis protein"/>
    <property type="match status" value="1"/>
</dbReference>
<keyword evidence="10" id="KW-1185">Reference proteome</keyword>
<dbReference type="SMART" id="SM00283">
    <property type="entry name" value="MA"/>
    <property type="match status" value="1"/>
</dbReference>
<dbReference type="SUPFAM" id="SSF58104">
    <property type="entry name" value="Methyl-accepting chemotaxis protein (MCP) signaling domain"/>
    <property type="match status" value="1"/>
</dbReference>
<evidence type="ECO:0000256" key="2">
    <source>
        <dbReference type="ARBA" id="ARBA00029447"/>
    </source>
</evidence>
<accession>A0ABW7H1X0</accession>
<keyword evidence="6" id="KW-0812">Transmembrane</keyword>
<name>A0ABW7H1X0_9BURK</name>
<reference evidence="9 10" key="1">
    <citation type="submission" date="2024-08" db="EMBL/GenBank/DDBJ databases">
        <authorList>
            <person name="Lu H."/>
        </authorList>
    </citation>
    <scope>NUCLEOTIDE SEQUENCE [LARGE SCALE GENOMIC DNA]</scope>
    <source>
        <strain evidence="9 10">BYS87W</strain>
    </source>
</reference>
<dbReference type="PROSITE" id="PS50111">
    <property type="entry name" value="CHEMOTAXIS_TRANSDUC_2"/>
    <property type="match status" value="1"/>
</dbReference>
<protein>
    <submittedName>
        <fullName evidence="9">Methyl-accepting chemotaxis protein</fullName>
    </submittedName>
</protein>
<feature type="coiled-coil region" evidence="4">
    <location>
        <begin position="79"/>
        <end position="106"/>
    </location>
</feature>
<keyword evidence="6" id="KW-0472">Membrane</keyword>
<dbReference type="Pfam" id="PF00672">
    <property type="entry name" value="HAMP"/>
    <property type="match status" value="1"/>
</dbReference>
<organism evidence="9 10">
    <name type="scientific">Pelomonas baiyunensis</name>
    <dbReference type="NCBI Taxonomy" id="3299026"/>
    <lineage>
        <taxon>Bacteria</taxon>
        <taxon>Pseudomonadati</taxon>
        <taxon>Pseudomonadota</taxon>
        <taxon>Betaproteobacteria</taxon>
        <taxon>Burkholderiales</taxon>
        <taxon>Sphaerotilaceae</taxon>
        <taxon>Roseateles</taxon>
    </lineage>
</organism>
<dbReference type="PANTHER" id="PTHR43531">
    <property type="entry name" value="PROTEIN ICFG"/>
    <property type="match status" value="1"/>
</dbReference>
<keyword evidence="6" id="KW-1133">Transmembrane helix</keyword>
<dbReference type="Proteomes" id="UP001606303">
    <property type="component" value="Unassembled WGS sequence"/>
</dbReference>
<evidence type="ECO:0000313" key="10">
    <source>
        <dbReference type="Proteomes" id="UP001606303"/>
    </source>
</evidence>
<dbReference type="RefSeq" id="WP_394386169.1">
    <property type="nucleotide sequence ID" value="NZ_JBIGIB010000004.1"/>
</dbReference>
<evidence type="ECO:0000256" key="1">
    <source>
        <dbReference type="ARBA" id="ARBA00022481"/>
    </source>
</evidence>
<dbReference type="InterPro" id="IPR004089">
    <property type="entry name" value="MCPsignal_dom"/>
</dbReference>
<dbReference type="InterPro" id="IPR024478">
    <property type="entry name" value="HlyB_4HB_MCP"/>
</dbReference>
<dbReference type="SMART" id="SM00304">
    <property type="entry name" value="HAMP"/>
    <property type="match status" value="1"/>
</dbReference>
<comment type="caution">
    <text evidence="9">The sequence shown here is derived from an EMBL/GenBank/DDBJ whole genome shotgun (WGS) entry which is preliminary data.</text>
</comment>